<protein>
    <recommendedName>
        <fullName evidence="9">Major facilitator superfamily (MFS) profile domain-containing protein</fullName>
    </recommendedName>
</protein>
<dbReference type="InterPro" id="IPR020846">
    <property type="entry name" value="MFS_dom"/>
</dbReference>
<sequence>MYNGELFLLEDSQENDLRENAKMTSNDNLLKSSFSLESAVSTSKVAHNDRLTSWKSEDSSSCNKENYYRSRSLTQFSVDSYTPGEIHRIRERLLRTNPRIERSVLQYFNKSQKMTLLSLALVDFMCFCSMSIMAPFFPREAAEKGLSNTMSGFVFGFYALVMFISSPIFGKILPILGAKFLFLSGVILTGTCNILFGLLEYVDDCTLFSVLCFLIRGFEAVGASAFSTASYVFVVHAFPGKIGSVLGILETFVGLGMSVGPAVGGLLYSLGGFELPFFVLGVSMVAIVPLNAYLLPPVTDFVVSTGGGSIKKLLKVPAVIVTSIVVIIISSVWAFLDPTLEPHLREFNLSPEEIGLIFLLFSALYGISSPLWGWLTDKINNHWTMMVWGMLFSTLALLLLGPCPYIPFLKNTLWLNLIALSALGVFVALALLPTFQGLLKSAIDGGCEDSLATYSLVAGVWSGMYSLGEVLGPSLGGFLLTQYGFPMSATVMAGLTLITGIIALCFFCMRVQHWSKFSEYSSDSGINESWEETECTPLLRSQTVSSHRSYLEKKIHHYEHSRRMDHRFGNFDKNQVTDIRGTIAITPRGACEI</sequence>
<keyword evidence="3" id="KW-0813">Transport</keyword>
<feature type="transmembrane region" description="Helical" evidence="8">
    <location>
        <begin position="387"/>
        <end position="407"/>
    </location>
</feature>
<feature type="transmembrane region" description="Helical" evidence="8">
    <location>
        <begin position="246"/>
        <end position="269"/>
    </location>
</feature>
<feature type="transmembrane region" description="Helical" evidence="8">
    <location>
        <begin position="316"/>
        <end position="336"/>
    </location>
</feature>
<evidence type="ECO:0000313" key="11">
    <source>
        <dbReference type="Proteomes" id="UP001353858"/>
    </source>
</evidence>
<evidence type="ECO:0000256" key="3">
    <source>
        <dbReference type="ARBA" id="ARBA00022448"/>
    </source>
</evidence>
<comment type="caution">
    <text evidence="10">The sequence shown here is derived from an EMBL/GenBank/DDBJ whole genome shotgun (WGS) entry which is preliminary data.</text>
</comment>
<feature type="transmembrane region" description="Helical" evidence="8">
    <location>
        <begin position="356"/>
        <end position="375"/>
    </location>
</feature>
<dbReference type="InterPro" id="IPR001958">
    <property type="entry name" value="Tet-R_TetA/multi-R_MdtG-like"/>
</dbReference>
<dbReference type="PRINTS" id="PR01035">
    <property type="entry name" value="TCRTETA"/>
</dbReference>
<proteinExistence type="inferred from homology"/>
<feature type="transmembrane region" description="Helical" evidence="8">
    <location>
        <begin position="181"/>
        <end position="202"/>
    </location>
</feature>
<evidence type="ECO:0000256" key="7">
    <source>
        <dbReference type="ARBA" id="ARBA00023136"/>
    </source>
</evidence>
<feature type="transmembrane region" description="Helical" evidence="8">
    <location>
        <begin position="208"/>
        <end position="234"/>
    </location>
</feature>
<keyword evidence="5" id="KW-0532">Neurotransmitter transport</keyword>
<gene>
    <name evidence="10" type="ORF">RN001_007379</name>
</gene>
<dbReference type="InterPro" id="IPR011701">
    <property type="entry name" value="MFS"/>
</dbReference>
<feature type="transmembrane region" description="Helical" evidence="8">
    <location>
        <begin position="451"/>
        <end position="468"/>
    </location>
</feature>
<feature type="domain" description="Major facilitator superfamily (MFS) profile" evidence="9">
    <location>
        <begin position="115"/>
        <end position="512"/>
    </location>
</feature>
<evidence type="ECO:0000256" key="4">
    <source>
        <dbReference type="ARBA" id="ARBA00022692"/>
    </source>
</evidence>
<dbReference type="SUPFAM" id="SSF103473">
    <property type="entry name" value="MFS general substrate transporter"/>
    <property type="match status" value="1"/>
</dbReference>
<feature type="transmembrane region" description="Helical" evidence="8">
    <location>
        <begin position="488"/>
        <end position="509"/>
    </location>
</feature>
<keyword evidence="11" id="KW-1185">Reference proteome</keyword>
<feature type="transmembrane region" description="Helical" evidence="8">
    <location>
        <begin position="149"/>
        <end position="169"/>
    </location>
</feature>
<evidence type="ECO:0000256" key="5">
    <source>
        <dbReference type="ARBA" id="ARBA00022775"/>
    </source>
</evidence>
<reference evidence="11" key="1">
    <citation type="submission" date="2023-01" db="EMBL/GenBank/DDBJ databases">
        <title>Key to firefly adult light organ development and bioluminescence: homeobox transcription factors regulate luciferase expression and transportation to peroxisome.</title>
        <authorList>
            <person name="Fu X."/>
        </authorList>
    </citation>
    <scope>NUCLEOTIDE SEQUENCE [LARGE SCALE GENOMIC DNA]</scope>
</reference>
<keyword evidence="4 8" id="KW-0812">Transmembrane</keyword>
<dbReference type="Proteomes" id="UP001353858">
    <property type="component" value="Unassembled WGS sequence"/>
</dbReference>
<evidence type="ECO:0000259" key="9">
    <source>
        <dbReference type="PROSITE" id="PS50850"/>
    </source>
</evidence>
<dbReference type="EMBL" id="JARPUR010000003">
    <property type="protein sequence ID" value="KAK4879233.1"/>
    <property type="molecule type" value="Genomic_DNA"/>
</dbReference>
<feature type="transmembrane region" description="Helical" evidence="8">
    <location>
        <begin position="116"/>
        <end position="137"/>
    </location>
</feature>
<evidence type="ECO:0000256" key="6">
    <source>
        <dbReference type="ARBA" id="ARBA00022989"/>
    </source>
</evidence>
<dbReference type="GO" id="GO:0016020">
    <property type="term" value="C:membrane"/>
    <property type="evidence" value="ECO:0007669"/>
    <property type="project" value="UniProtKB-SubCell"/>
</dbReference>
<dbReference type="PANTHER" id="PTHR23506:SF28">
    <property type="entry name" value="MFS-TYPE TRANSPORTER SLC18B1-LIKE PROTEIN"/>
    <property type="match status" value="1"/>
</dbReference>
<keyword evidence="6 8" id="KW-1133">Transmembrane helix</keyword>
<dbReference type="InterPro" id="IPR036259">
    <property type="entry name" value="MFS_trans_sf"/>
</dbReference>
<dbReference type="Gene3D" id="1.20.1250.20">
    <property type="entry name" value="MFS general substrate transporter like domains"/>
    <property type="match status" value="2"/>
</dbReference>
<dbReference type="Pfam" id="PF07690">
    <property type="entry name" value="MFS_1"/>
    <property type="match status" value="1"/>
</dbReference>
<evidence type="ECO:0000256" key="1">
    <source>
        <dbReference type="ARBA" id="ARBA00004141"/>
    </source>
</evidence>
<organism evidence="10 11">
    <name type="scientific">Aquatica leii</name>
    <dbReference type="NCBI Taxonomy" id="1421715"/>
    <lineage>
        <taxon>Eukaryota</taxon>
        <taxon>Metazoa</taxon>
        <taxon>Ecdysozoa</taxon>
        <taxon>Arthropoda</taxon>
        <taxon>Hexapoda</taxon>
        <taxon>Insecta</taxon>
        <taxon>Pterygota</taxon>
        <taxon>Neoptera</taxon>
        <taxon>Endopterygota</taxon>
        <taxon>Coleoptera</taxon>
        <taxon>Polyphaga</taxon>
        <taxon>Elateriformia</taxon>
        <taxon>Elateroidea</taxon>
        <taxon>Lampyridae</taxon>
        <taxon>Luciolinae</taxon>
        <taxon>Aquatica</taxon>
    </lineage>
</organism>
<comment type="subcellular location">
    <subcellularLocation>
        <location evidence="1">Membrane</location>
        <topology evidence="1">Multi-pass membrane protein</topology>
    </subcellularLocation>
</comment>
<dbReference type="InterPro" id="IPR050930">
    <property type="entry name" value="MFS_Vesicular_Transporter"/>
</dbReference>
<feature type="transmembrane region" description="Helical" evidence="8">
    <location>
        <begin position="275"/>
        <end position="295"/>
    </location>
</feature>
<keyword evidence="7 8" id="KW-0472">Membrane</keyword>
<evidence type="ECO:0000256" key="2">
    <source>
        <dbReference type="ARBA" id="ARBA00006829"/>
    </source>
</evidence>
<evidence type="ECO:0000256" key="8">
    <source>
        <dbReference type="SAM" id="Phobius"/>
    </source>
</evidence>
<feature type="transmembrane region" description="Helical" evidence="8">
    <location>
        <begin position="413"/>
        <end position="439"/>
    </location>
</feature>
<evidence type="ECO:0000313" key="10">
    <source>
        <dbReference type="EMBL" id="KAK4879233.1"/>
    </source>
</evidence>
<dbReference type="PROSITE" id="PS50850">
    <property type="entry name" value="MFS"/>
    <property type="match status" value="1"/>
</dbReference>
<comment type="similarity">
    <text evidence="2">Belongs to the major facilitator superfamily. Vesicular transporter family.</text>
</comment>
<dbReference type="AlphaFoldDB" id="A0AAN7P9F9"/>
<dbReference type="PANTHER" id="PTHR23506">
    <property type="entry name" value="GH10249P"/>
    <property type="match status" value="1"/>
</dbReference>
<dbReference type="GO" id="GO:0022857">
    <property type="term" value="F:transmembrane transporter activity"/>
    <property type="evidence" value="ECO:0007669"/>
    <property type="project" value="InterPro"/>
</dbReference>
<accession>A0AAN7P9F9</accession>
<name>A0AAN7P9F9_9COLE</name>